<dbReference type="RefSeq" id="WP_007781523.1">
    <property type="nucleotide sequence ID" value="NZ_CM001441.1"/>
</dbReference>
<accession>H5Y359</accession>
<evidence type="ECO:0000313" key="3">
    <source>
        <dbReference type="Proteomes" id="UP000005104"/>
    </source>
</evidence>
<proteinExistence type="predicted"/>
<dbReference type="Proteomes" id="UP000005104">
    <property type="component" value="Chromosome"/>
</dbReference>
<reference evidence="2 3" key="1">
    <citation type="submission" date="2011-11" db="EMBL/GenBank/DDBJ databases">
        <title>The Noncontiguous Finished genome of Desulfosporosinus youngiae DSM 17734.</title>
        <authorList>
            <consortium name="US DOE Joint Genome Institute (JGI-PGF)"/>
            <person name="Lucas S."/>
            <person name="Han J."/>
            <person name="Lapidus A."/>
            <person name="Cheng J.-F."/>
            <person name="Goodwin L."/>
            <person name="Pitluck S."/>
            <person name="Peters L."/>
            <person name="Ovchinnikova G."/>
            <person name="Lu M."/>
            <person name="Land M.L."/>
            <person name="Hauser L."/>
            <person name="Pester M."/>
            <person name="Spring S."/>
            <person name="Ollivier B."/>
            <person name="Rattei T."/>
            <person name="Klenk H.-P."/>
            <person name="Wagner M."/>
            <person name="Loy A."/>
            <person name="Woyke T.J."/>
        </authorList>
    </citation>
    <scope>NUCLEOTIDE SEQUENCE [LARGE SCALE GENOMIC DNA]</scope>
    <source>
        <strain evidence="2 3">DSM 17734</strain>
    </source>
</reference>
<evidence type="ECO:0000313" key="2">
    <source>
        <dbReference type="EMBL" id="EHQ88754.1"/>
    </source>
</evidence>
<keyword evidence="3" id="KW-1185">Reference proteome</keyword>
<evidence type="ECO:0000256" key="1">
    <source>
        <dbReference type="SAM" id="Phobius"/>
    </source>
</evidence>
<gene>
    <name evidence="2" type="ORF">DesyoDRAFT_1625</name>
</gene>
<keyword evidence="1" id="KW-1133">Transmembrane helix</keyword>
<dbReference type="STRING" id="768710.DesyoDRAFT_1625"/>
<organism evidence="2 3">
    <name type="scientific">Desulfosporosinus youngiae DSM 17734</name>
    <dbReference type="NCBI Taxonomy" id="768710"/>
    <lineage>
        <taxon>Bacteria</taxon>
        <taxon>Bacillati</taxon>
        <taxon>Bacillota</taxon>
        <taxon>Clostridia</taxon>
        <taxon>Eubacteriales</taxon>
        <taxon>Desulfitobacteriaceae</taxon>
        <taxon>Desulfosporosinus</taxon>
    </lineage>
</organism>
<sequence length="64" mass="7191">MSDLLNFWVTACAYFFIAVPIMIAILAISGCLMFGLLQYIVLSLSRSKVYKSEITVALRQEVLD</sequence>
<name>H5Y359_9FIRM</name>
<keyword evidence="1" id="KW-0472">Membrane</keyword>
<dbReference type="EMBL" id="CM001441">
    <property type="protein sequence ID" value="EHQ88754.1"/>
    <property type="molecule type" value="Genomic_DNA"/>
</dbReference>
<feature type="transmembrane region" description="Helical" evidence="1">
    <location>
        <begin position="13"/>
        <end position="42"/>
    </location>
</feature>
<protein>
    <submittedName>
        <fullName evidence="2">Uncharacterized protein</fullName>
    </submittedName>
</protein>
<dbReference type="AlphaFoldDB" id="H5Y359"/>
<dbReference type="HOGENOM" id="CLU_2860496_0_0_9"/>
<keyword evidence="1" id="KW-0812">Transmembrane</keyword>